<evidence type="ECO:0000313" key="2">
    <source>
        <dbReference type="EMBL" id="GJT99278.1"/>
    </source>
</evidence>
<accession>A0ABQ5IIY1</accession>
<name>A0ABQ5IIY1_9ASTR</name>
<reference evidence="2" key="2">
    <citation type="submission" date="2022-01" db="EMBL/GenBank/DDBJ databases">
        <authorList>
            <person name="Yamashiro T."/>
            <person name="Shiraishi A."/>
            <person name="Satake H."/>
            <person name="Nakayama K."/>
        </authorList>
    </citation>
    <scope>NUCLEOTIDE SEQUENCE</scope>
</reference>
<dbReference type="Proteomes" id="UP001151760">
    <property type="component" value="Unassembled WGS sequence"/>
</dbReference>
<proteinExistence type="predicted"/>
<dbReference type="EMBL" id="BQNB010020756">
    <property type="protein sequence ID" value="GJT99278.1"/>
    <property type="molecule type" value="Genomic_DNA"/>
</dbReference>
<reference evidence="2" key="1">
    <citation type="journal article" date="2022" name="Int. J. Mol. Sci.">
        <title>Draft Genome of Tanacetum Coccineum: Genomic Comparison of Closely Related Tanacetum-Family Plants.</title>
        <authorList>
            <person name="Yamashiro T."/>
            <person name="Shiraishi A."/>
            <person name="Nakayama K."/>
            <person name="Satake H."/>
        </authorList>
    </citation>
    <scope>NUCLEOTIDE SEQUENCE</scope>
</reference>
<feature type="compositionally biased region" description="Basic and acidic residues" evidence="1">
    <location>
        <begin position="198"/>
        <end position="215"/>
    </location>
</feature>
<keyword evidence="3" id="KW-1185">Reference proteome</keyword>
<evidence type="ECO:0000313" key="3">
    <source>
        <dbReference type="Proteomes" id="UP001151760"/>
    </source>
</evidence>
<feature type="region of interest" description="Disordered" evidence="1">
    <location>
        <begin position="192"/>
        <end position="236"/>
    </location>
</feature>
<protein>
    <submittedName>
        <fullName evidence="2">Uncharacterized protein</fullName>
    </submittedName>
</protein>
<organism evidence="2 3">
    <name type="scientific">Tanacetum coccineum</name>
    <dbReference type="NCBI Taxonomy" id="301880"/>
    <lineage>
        <taxon>Eukaryota</taxon>
        <taxon>Viridiplantae</taxon>
        <taxon>Streptophyta</taxon>
        <taxon>Embryophyta</taxon>
        <taxon>Tracheophyta</taxon>
        <taxon>Spermatophyta</taxon>
        <taxon>Magnoliopsida</taxon>
        <taxon>eudicotyledons</taxon>
        <taxon>Gunneridae</taxon>
        <taxon>Pentapetalae</taxon>
        <taxon>asterids</taxon>
        <taxon>campanulids</taxon>
        <taxon>Asterales</taxon>
        <taxon>Asteraceae</taxon>
        <taxon>Asteroideae</taxon>
        <taxon>Anthemideae</taxon>
        <taxon>Anthemidinae</taxon>
        <taxon>Tanacetum</taxon>
    </lineage>
</organism>
<sequence length="256" mass="29989">MLYCFINNVHVDYVELLWQGLYYFLTHPTSLIPYPRFMKIIINHYMNVHPNISRRVHDNYHRIKNDDLVKNIFKSRKNKEGSGLKISDWMLTDEMKLTVHYQMRIMCSTQVNSEDEFMDDVERLKEHMVDEELDPLLAGTENVDADAFMDDVINSQEDPDTRIELRSDKESPKAKKDVDMVTIHDEKVEEGSVEDEFELRNRDKGKGIKETRDTPTHTPIRSPRNHISPLSTDKETLKELTVTTKDAHPSANKEKL</sequence>
<comment type="caution">
    <text evidence="2">The sequence shown here is derived from an EMBL/GenBank/DDBJ whole genome shotgun (WGS) entry which is preliminary data.</text>
</comment>
<gene>
    <name evidence="2" type="ORF">Tco_1094796</name>
</gene>
<evidence type="ECO:0000256" key="1">
    <source>
        <dbReference type="SAM" id="MobiDB-lite"/>
    </source>
</evidence>